<evidence type="ECO:0000256" key="4">
    <source>
        <dbReference type="PIRSR" id="PIRSR606225-1"/>
    </source>
</evidence>
<dbReference type="Gene3D" id="3.10.290.10">
    <property type="entry name" value="RNA-binding S4 domain"/>
    <property type="match status" value="1"/>
</dbReference>
<dbReference type="CDD" id="cd00165">
    <property type="entry name" value="S4"/>
    <property type="match status" value="1"/>
</dbReference>
<comment type="catalytic activity">
    <reaction evidence="6">
        <text>a uridine in RNA = a pseudouridine in RNA</text>
        <dbReference type="Rhea" id="RHEA:48348"/>
        <dbReference type="Rhea" id="RHEA-COMP:12068"/>
        <dbReference type="Rhea" id="RHEA-COMP:12069"/>
        <dbReference type="ChEBI" id="CHEBI:65314"/>
        <dbReference type="ChEBI" id="CHEBI:65315"/>
    </reaction>
</comment>
<evidence type="ECO:0000256" key="1">
    <source>
        <dbReference type="ARBA" id="ARBA00010876"/>
    </source>
</evidence>
<keyword evidence="2 6" id="KW-0413">Isomerase</keyword>
<dbReference type="AlphaFoldDB" id="A0A5R9GGJ5"/>
<comment type="function">
    <text evidence="6">Responsible for synthesis of pseudouridine from uracil.</text>
</comment>
<organism evidence="8 9">
    <name type="scientific">Mariprofundus erugo</name>
    <dbReference type="NCBI Taxonomy" id="2528639"/>
    <lineage>
        <taxon>Bacteria</taxon>
        <taxon>Pseudomonadati</taxon>
        <taxon>Pseudomonadota</taxon>
        <taxon>Candidatius Mariprofundia</taxon>
        <taxon>Mariprofundales</taxon>
        <taxon>Mariprofundaceae</taxon>
        <taxon>Mariprofundus</taxon>
    </lineage>
</organism>
<comment type="catalytic activity">
    <reaction evidence="3">
        <text>uridine(1911/1915/1917) in 23S rRNA = pseudouridine(1911/1915/1917) in 23S rRNA</text>
        <dbReference type="Rhea" id="RHEA:42524"/>
        <dbReference type="Rhea" id="RHEA-COMP:10097"/>
        <dbReference type="Rhea" id="RHEA-COMP:10098"/>
        <dbReference type="ChEBI" id="CHEBI:65314"/>
        <dbReference type="ChEBI" id="CHEBI:65315"/>
        <dbReference type="EC" id="5.4.99.23"/>
    </reaction>
</comment>
<evidence type="ECO:0000256" key="5">
    <source>
        <dbReference type="PROSITE-ProRule" id="PRU00182"/>
    </source>
</evidence>
<evidence type="ECO:0000256" key="3">
    <source>
        <dbReference type="ARBA" id="ARBA00036882"/>
    </source>
</evidence>
<dbReference type="SUPFAM" id="SSF55120">
    <property type="entry name" value="Pseudouridine synthase"/>
    <property type="match status" value="1"/>
</dbReference>
<dbReference type="CDD" id="cd02869">
    <property type="entry name" value="PseudoU_synth_RluA_like"/>
    <property type="match status" value="1"/>
</dbReference>
<dbReference type="Proteomes" id="UP000306585">
    <property type="component" value="Unassembled WGS sequence"/>
</dbReference>
<reference evidence="8 9" key="1">
    <citation type="journal article" date="2019" name="Appl. Environ. Microbiol.">
        <title>Environmental Evidence and Genomic Insight of Iron-oxidizing Bacteria Preference Towards More Corrosion Resistant Stainless Steel at Higher Salinities.</title>
        <authorList>
            <person name="Garrison C.E."/>
            <person name="Price K.A."/>
            <person name="Field E.K."/>
        </authorList>
    </citation>
    <scope>NUCLEOTIDE SEQUENCE [LARGE SCALE GENOMIC DNA]</scope>
    <source>
        <strain evidence="8 9">P3</strain>
    </source>
</reference>
<name>A0A5R9GGJ5_9PROT</name>
<evidence type="ECO:0000313" key="9">
    <source>
        <dbReference type="Proteomes" id="UP000306585"/>
    </source>
</evidence>
<dbReference type="GO" id="GO:0160140">
    <property type="term" value="F:23S rRNA pseudouridine(1911/1915/1917) synthase activity"/>
    <property type="evidence" value="ECO:0007669"/>
    <property type="project" value="UniProtKB-EC"/>
</dbReference>
<evidence type="ECO:0000259" key="7">
    <source>
        <dbReference type="Pfam" id="PF00849"/>
    </source>
</evidence>
<gene>
    <name evidence="8" type="ORF">FEF65_11495</name>
</gene>
<proteinExistence type="inferred from homology"/>
<dbReference type="EC" id="5.4.99.-" evidence="6"/>
<dbReference type="InterPro" id="IPR050188">
    <property type="entry name" value="RluA_PseudoU_synthase"/>
</dbReference>
<evidence type="ECO:0000256" key="2">
    <source>
        <dbReference type="ARBA" id="ARBA00023235"/>
    </source>
</evidence>
<dbReference type="GO" id="GO:0000455">
    <property type="term" value="P:enzyme-directed rRNA pseudouridine synthesis"/>
    <property type="evidence" value="ECO:0007669"/>
    <property type="project" value="TreeGrafter"/>
</dbReference>
<keyword evidence="9" id="KW-1185">Reference proteome</keyword>
<sequence length="324" mass="36184">MTITADTAGKRLDAVLAAESGLSRSNIQSLLRDGHIANAAGETDLQASCKVWEGDSFEITLPPVKQMNLEPEAISLDILFEDEHLIILNKPAGMVVHPSHGHDHGTLVHALLHHCNSLPGINGIERPGIVHRLDRDTSGSLVIAKTELTHRRLSEMFAEHNLNRQYVAWSRGTPNWREKRIDLPIGRHPRQRQKMAVNERGKDSVTDVSIEHVYGPFSQVRLTLHTGRTHQIRVHLTHENLPILGDAVYARSYHPGAEIRQPARQAIADLTRQALHAELLEFDHPITGQLLSFRAPLPADLARLRDALISSYGQMEAAMIHQWS</sequence>
<dbReference type="Pfam" id="PF00849">
    <property type="entry name" value="PseudoU_synth_2"/>
    <property type="match status" value="1"/>
</dbReference>
<protein>
    <recommendedName>
        <fullName evidence="6">Pseudouridine synthase</fullName>
        <ecNumber evidence="6">5.4.99.-</ecNumber>
    </recommendedName>
</protein>
<dbReference type="InterPro" id="IPR036986">
    <property type="entry name" value="S4_RNA-bd_sf"/>
</dbReference>
<dbReference type="NCBIfam" id="TIGR00005">
    <property type="entry name" value="rluA_subfam"/>
    <property type="match status" value="1"/>
</dbReference>
<feature type="domain" description="Pseudouridine synthase RsuA/RluA-like" evidence="7">
    <location>
        <begin position="84"/>
        <end position="238"/>
    </location>
</feature>
<evidence type="ECO:0000256" key="6">
    <source>
        <dbReference type="RuleBase" id="RU362028"/>
    </source>
</evidence>
<dbReference type="Gene3D" id="3.30.2350.10">
    <property type="entry name" value="Pseudouridine synthase"/>
    <property type="match status" value="1"/>
</dbReference>
<dbReference type="InterPro" id="IPR006225">
    <property type="entry name" value="PsdUridine_synth_RluC/D"/>
</dbReference>
<dbReference type="EMBL" id="VBRY01000012">
    <property type="protein sequence ID" value="TLS66011.1"/>
    <property type="molecule type" value="Genomic_DNA"/>
</dbReference>
<feature type="active site" evidence="4">
    <location>
        <position position="134"/>
    </location>
</feature>
<accession>A0A5R9GGJ5</accession>
<evidence type="ECO:0000313" key="8">
    <source>
        <dbReference type="EMBL" id="TLS66011.1"/>
    </source>
</evidence>
<comment type="caution">
    <text evidence="8">The sequence shown here is derived from an EMBL/GenBank/DDBJ whole genome shotgun (WGS) entry which is preliminary data.</text>
</comment>
<dbReference type="PANTHER" id="PTHR21600:SF44">
    <property type="entry name" value="RIBOSOMAL LARGE SUBUNIT PSEUDOURIDINE SYNTHASE D"/>
    <property type="match status" value="1"/>
</dbReference>
<dbReference type="InterPro" id="IPR020103">
    <property type="entry name" value="PsdUridine_synth_cat_dom_sf"/>
</dbReference>
<dbReference type="PANTHER" id="PTHR21600">
    <property type="entry name" value="MITOCHONDRIAL RNA PSEUDOURIDINE SYNTHASE"/>
    <property type="match status" value="1"/>
</dbReference>
<dbReference type="GO" id="GO:0003723">
    <property type="term" value="F:RNA binding"/>
    <property type="evidence" value="ECO:0007669"/>
    <property type="project" value="UniProtKB-KW"/>
</dbReference>
<dbReference type="PROSITE" id="PS50889">
    <property type="entry name" value="S4"/>
    <property type="match status" value="1"/>
</dbReference>
<comment type="similarity">
    <text evidence="1 6">Belongs to the pseudouridine synthase RluA family.</text>
</comment>
<dbReference type="InterPro" id="IPR006145">
    <property type="entry name" value="PsdUridine_synth_RsuA/RluA"/>
</dbReference>
<dbReference type="OrthoDB" id="5289274at2"/>
<keyword evidence="5" id="KW-0694">RNA-binding</keyword>